<dbReference type="SUPFAM" id="SSF56784">
    <property type="entry name" value="HAD-like"/>
    <property type="match status" value="1"/>
</dbReference>
<accession>A0A401ZL40</accession>
<protein>
    <recommendedName>
        <fullName evidence="3">Hydrolase</fullName>
    </recommendedName>
</protein>
<evidence type="ECO:0000313" key="1">
    <source>
        <dbReference type="EMBL" id="GCE07563.1"/>
    </source>
</evidence>
<dbReference type="RefSeq" id="WP_126598916.1">
    <property type="nucleotide sequence ID" value="NZ_BIFQ01000001.1"/>
</dbReference>
<dbReference type="CDD" id="cd02603">
    <property type="entry name" value="HAD_sEH-N_like"/>
    <property type="match status" value="1"/>
</dbReference>
<dbReference type="EMBL" id="BIFQ01000001">
    <property type="protein sequence ID" value="GCE07563.1"/>
    <property type="molecule type" value="Genomic_DNA"/>
</dbReference>
<dbReference type="PANTHER" id="PTHR43611:SF3">
    <property type="entry name" value="FLAVIN MONONUCLEOTIDE HYDROLASE 1, CHLOROPLATIC"/>
    <property type="match status" value="1"/>
</dbReference>
<evidence type="ECO:0008006" key="3">
    <source>
        <dbReference type="Google" id="ProtNLM"/>
    </source>
</evidence>
<dbReference type="SFLD" id="SFLDS00003">
    <property type="entry name" value="Haloacid_Dehalogenase"/>
    <property type="match status" value="1"/>
</dbReference>
<sequence length="205" mass="23206">MAIRAVVFDIGGVLEITPANPERTIQWEARLGLQPGELNQRMEQVWHDGSLGRCSEEQVLESLKERVGMSQKQIAVFWQELWDEYLGQPNVELMEYFKGLRPAYRTAMLSNSFVGARAREQDRYHFDQLAEMIIYSHEVGVAKPERRIYELTCELLELQPAEVLLLDDAEANVLGARQCGMHAIPFQGNGQAIADINAFLRAASA</sequence>
<dbReference type="Gene3D" id="3.40.50.1000">
    <property type="entry name" value="HAD superfamily/HAD-like"/>
    <property type="match status" value="1"/>
</dbReference>
<dbReference type="SFLD" id="SFLDG01129">
    <property type="entry name" value="C1.5:_HAD__Beta-PGM__Phosphata"/>
    <property type="match status" value="1"/>
</dbReference>
<dbReference type="PANTHER" id="PTHR43611">
    <property type="entry name" value="ALPHA-D-GLUCOSE 1-PHOSPHATE PHOSPHATASE"/>
    <property type="match status" value="1"/>
</dbReference>
<name>A0A401ZL40_9CHLR</name>
<reference evidence="2" key="1">
    <citation type="submission" date="2018-12" db="EMBL/GenBank/DDBJ databases">
        <title>Tengunoibacter tsumagoiensis gen. nov., sp. nov., Dictyobacter kobayashii sp. nov., D. alpinus sp. nov., and D. joshuensis sp. nov. and description of Dictyobacteraceae fam. nov. within the order Ktedonobacterales isolated from Tengu-no-mugimeshi.</title>
        <authorList>
            <person name="Wang C.M."/>
            <person name="Zheng Y."/>
            <person name="Sakai Y."/>
            <person name="Toyoda A."/>
            <person name="Minakuchi Y."/>
            <person name="Abe K."/>
            <person name="Yokota A."/>
            <person name="Yabe S."/>
        </authorList>
    </citation>
    <scope>NUCLEOTIDE SEQUENCE [LARGE SCALE GENOMIC DNA]</scope>
    <source>
        <strain evidence="2">S-27</strain>
    </source>
</reference>
<dbReference type="OrthoDB" id="9797415at2"/>
<evidence type="ECO:0000313" key="2">
    <source>
        <dbReference type="Proteomes" id="UP000287224"/>
    </source>
</evidence>
<gene>
    <name evidence="1" type="ORF">KDAU_48920</name>
</gene>
<dbReference type="InterPro" id="IPR006439">
    <property type="entry name" value="HAD-SF_hydro_IA"/>
</dbReference>
<proteinExistence type="predicted"/>
<organism evidence="1 2">
    <name type="scientific">Dictyobacter aurantiacus</name>
    <dbReference type="NCBI Taxonomy" id="1936993"/>
    <lineage>
        <taxon>Bacteria</taxon>
        <taxon>Bacillati</taxon>
        <taxon>Chloroflexota</taxon>
        <taxon>Ktedonobacteria</taxon>
        <taxon>Ktedonobacterales</taxon>
        <taxon>Dictyobacteraceae</taxon>
        <taxon>Dictyobacter</taxon>
    </lineage>
</organism>
<dbReference type="InterPro" id="IPR023198">
    <property type="entry name" value="PGP-like_dom2"/>
</dbReference>
<dbReference type="NCBIfam" id="TIGR01509">
    <property type="entry name" value="HAD-SF-IA-v3"/>
    <property type="match status" value="1"/>
</dbReference>
<dbReference type="PRINTS" id="PR00413">
    <property type="entry name" value="HADHALOGNASE"/>
</dbReference>
<dbReference type="Gene3D" id="1.10.150.240">
    <property type="entry name" value="Putative phosphatase, domain 2"/>
    <property type="match status" value="1"/>
</dbReference>
<dbReference type="AlphaFoldDB" id="A0A401ZL40"/>
<dbReference type="Pfam" id="PF00702">
    <property type="entry name" value="Hydrolase"/>
    <property type="match status" value="1"/>
</dbReference>
<dbReference type="InterPro" id="IPR023214">
    <property type="entry name" value="HAD_sf"/>
</dbReference>
<comment type="caution">
    <text evidence="1">The sequence shown here is derived from an EMBL/GenBank/DDBJ whole genome shotgun (WGS) entry which is preliminary data.</text>
</comment>
<dbReference type="InterPro" id="IPR036412">
    <property type="entry name" value="HAD-like_sf"/>
</dbReference>
<dbReference type="Proteomes" id="UP000287224">
    <property type="component" value="Unassembled WGS sequence"/>
</dbReference>
<keyword evidence="2" id="KW-1185">Reference proteome</keyword>